<protein>
    <submittedName>
        <fullName evidence="3">Uncharacterized protein</fullName>
    </submittedName>
</protein>
<evidence type="ECO:0000313" key="3">
    <source>
        <dbReference type="EMBL" id="CAH2272552.1"/>
    </source>
</evidence>
<organism evidence="3 4">
    <name type="scientific">Pelobates cultripes</name>
    <name type="common">Western spadefoot toad</name>
    <dbReference type="NCBI Taxonomy" id="61616"/>
    <lineage>
        <taxon>Eukaryota</taxon>
        <taxon>Metazoa</taxon>
        <taxon>Chordata</taxon>
        <taxon>Craniata</taxon>
        <taxon>Vertebrata</taxon>
        <taxon>Euteleostomi</taxon>
        <taxon>Amphibia</taxon>
        <taxon>Batrachia</taxon>
        <taxon>Anura</taxon>
        <taxon>Pelobatoidea</taxon>
        <taxon>Pelobatidae</taxon>
        <taxon>Pelobates</taxon>
    </lineage>
</organism>
<evidence type="ECO:0000313" key="4">
    <source>
        <dbReference type="Proteomes" id="UP001295444"/>
    </source>
</evidence>
<dbReference type="AlphaFoldDB" id="A0AAD1VW68"/>
<feature type="transmembrane region" description="Helical" evidence="2">
    <location>
        <begin position="45"/>
        <end position="69"/>
    </location>
</feature>
<feature type="region of interest" description="Disordered" evidence="1">
    <location>
        <begin position="20"/>
        <end position="39"/>
    </location>
</feature>
<keyword evidence="4" id="KW-1185">Reference proteome</keyword>
<dbReference type="EMBL" id="OW240914">
    <property type="protein sequence ID" value="CAH2272552.1"/>
    <property type="molecule type" value="Genomic_DNA"/>
</dbReference>
<reference evidence="3" key="1">
    <citation type="submission" date="2022-03" db="EMBL/GenBank/DDBJ databases">
        <authorList>
            <person name="Alioto T."/>
            <person name="Alioto T."/>
            <person name="Gomez Garrido J."/>
        </authorList>
    </citation>
    <scope>NUCLEOTIDE SEQUENCE</scope>
</reference>
<evidence type="ECO:0000256" key="2">
    <source>
        <dbReference type="SAM" id="Phobius"/>
    </source>
</evidence>
<accession>A0AAD1VW68</accession>
<dbReference type="Proteomes" id="UP001295444">
    <property type="component" value="Chromosome 03"/>
</dbReference>
<sequence>MDLEISENEYQNIETLHYKKKSNNLADSRKDPQSQPRAPKQSFRVLYGLVAICAGLILMTALLSVFVTYRELKQMDQKLESMFINLNVSMNSQMEHNSQESKGSFIICHTSVF</sequence>
<proteinExistence type="predicted"/>
<keyword evidence="2" id="KW-0812">Transmembrane</keyword>
<gene>
    <name evidence="3" type="ORF">PECUL_23A011650</name>
</gene>
<name>A0AAD1VW68_PELCU</name>
<keyword evidence="2" id="KW-1133">Transmembrane helix</keyword>
<keyword evidence="2" id="KW-0472">Membrane</keyword>
<evidence type="ECO:0000256" key="1">
    <source>
        <dbReference type="SAM" id="MobiDB-lite"/>
    </source>
</evidence>